<evidence type="ECO:0000313" key="3">
    <source>
        <dbReference type="Proteomes" id="UP000738349"/>
    </source>
</evidence>
<gene>
    <name evidence="2" type="ORF">EDB81DRAFT_251952</name>
</gene>
<evidence type="ECO:0000256" key="1">
    <source>
        <dbReference type="SAM" id="Phobius"/>
    </source>
</evidence>
<proteinExistence type="predicted"/>
<keyword evidence="1" id="KW-1133">Transmembrane helix</keyword>
<keyword evidence="1" id="KW-0472">Membrane</keyword>
<dbReference type="EMBL" id="JAGMUV010000003">
    <property type="protein sequence ID" value="KAH7165408.1"/>
    <property type="molecule type" value="Genomic_DNA"/>
</dbReference>
<reference evidence="2" key="1">
    <citation type="journal article" date="2021" name="Nat. Commun.">
        <title>Genetic determinants of endophytism in the Arabidopsis root mycobiome.</title>
        <authorList>
            <person name="Mesny F."/>
            <person name="Miyauchi S."/>
            <person name="Thiergart T."/>
            <person name="Pickel B."/>
            <person name="Atanasova L."/>
            <person name="Karlsson M."/>
            <person name="Huettel B."/>
            <person name="Barry K.W."/>
            <person name="Haridas S."/>
            <person name="Chen C."/>
            <person name="Bauer D."/>
            <person name="Andreopoulos W."/>
            <person name="Pangilinan J."/>
            <person name="LaButti K."/>
            <person name="Riley R."/>
            <person name="Lipzen A."/>
            <person name="Clum A."/>
            <person name="Drula E."/>
            <person name="Henrissat B."/>
            <person name="Kohler A."/>
            <person name="Grigoriev I.V."/>
            <person name="Martin F.M."/>
            <person name="Hacquard S."/>
        </authorList>
    </citation>
    <scope>NUCLEOTIDE SEQUENCE</scope>
    <source>
        <strain evidence="2">MPI-CAGE-AT-0147</strain>
    </source>
</reference>
<comment type="caution">
    <text evidence="2">The sequence shown here is derived from an EMBL/GenBank/DDBJ whole genome shotgun (WGS) entry which is preliminary data.</text>
</comment>
<organism evidence="2 3">
    <name type="scientific">Dactylonectria macrodidyma</name>
    <dbReference type="NCBI Taxonomy" id="307937"/>
    <lineage>
        <taxon>Eukaryota</taxon>
        <taxon>Fungi</taxon>
        <taxon>Dikarya</taxon>
        <taxon>Ascomycota</taxon>
        <taxon>Pezizomycotina</taxon>
        <taxon>Sordariomycetes</taxon>
        <taxon>Hypocreomycetidae</taxon>
        <taxon>Hypocreales</taxon>
        <taxon>Nectriaceae</taxon>
        <taxon>Dactylonectria</taxon>
    </lineage>
</organism>
<sequence length="202" mass="23851">MTEHWMGYYLHFDDGHYRNPKRRREKRKKKMHDNFWRTLTERRVGKLHFPFIGLDFGNGQEYGTLGANLPSHTHPWLSPRYRDDERETPAGRGGMRPRRLLVGSKRRACFFDHFSFFFPFMLYWRCMETGQRALLRIKGAPIGGWEITVGSLLFATFPPIYVLMYFSGRAFLFPSNASRRQTTGWTGVLGLDHFLRVACFNM</sequence>
<keyword evidence="3" id="KW-1185">Reference proteome</keyword>
<accession>A0A9P9FMQ7</accession>
<dbReference type="AlphaFoldDB" id="A0A9P9FMQ7"/>
<name>A0A9P9FMQ7_9HYPO</name>
<feature type="transmembrane region" description="Helical" evidence="1">
    <location>
        <begin position="144"/>
        <end position="166"/>
    </location>
</feature>
<protein>
    <submittedName>
        <fullName evidence="2">Uncharacterized protein</fullName>
    </submittedName>
</protein>
<keyword evidence="1" id="KW-0812">Transmembrane</keyword>
<dbReference type="Proteomes" id="UP000738349">
    <property type="component" value="Unassembled WGS sequence"/>
</dbReference>
<evidence type="ECO:0000313" key="2">
    <source>
        <dbReference type="EMBL" id="KAH7165408.1"/>
    </source>
</evidence>